<proteinExistence type="predicted"/>
<comment type="caution">
    <text evidence="1">The sequence shown here is derived from an EMBL/GenBank/DDBJ whole genome shotgun (WGS) entry which is preliminary data.</text>
</comment>
<evidence type="ECO:0000313" key="1">
    <source>
        <dbReference type="EMBL" id="CAI6359987.1"/>
    </source>
</evidence>
<dbReference type="Proteomes" id="UP001160148">
    <property type="component" value="Unassembled WGS sequence"/>
</dbReference>
<protein>
    <submittedName>
        <fullName evidence="1">Uncharacterized protein</fullName>
    </submittedName>
</protein>
<dbReference type="EMBL" id="CARXXK010000002">
    <property type="protein sequence ID" value="CAI6359987.1"/>
    <property type="molecule type" value="Genomic_DNA"/>
</dbReference>
<dbReference type="AlphaFoldDB" id="A0AAV0WWR4"/>
<keyword evidence="2" id="KW-1185">Reference proteome</keyword>
<reference evidence="1 2" key="1">
    <citation type="submission" date="2023-01" db="EMBL/GenBank/DDBJ databases">
        <authorList>
            <person name="Whitehead M."/>
        </authorList>
    </citation>
    <scope>NUCLEOTIDE SEQUENCE [LARGE SCALE GENOMIC DNA]</scope>
</reference>
<evidence type="ECO:0000313" key="2">
    <source>
        <dbReference type="Proteomes" id="UP001160148"/>
    </source>
</evidence>
<organism evidence="1 2">
    <name type="scientific">Macrosiphum euphorbiae</name>
    <name type="common">potato aphid</name>
    <dbReference type="NCBI Taxonomy" id="13131"/>
    <lineage>
        <taxon>Eukaryota</taxon>
        <taxon>Metazoa</taxon>
        <taxon>Ecdysozoa</taxon>
        <taxon>Arthropoda</taxon>
        <taxon>Hexapoda</taxon>
        <taxon>Insecta</taxon>
        <taxon>Pterygota</taxon>
        <taxon>Neoptera</taxon>
        <taxon>Paraneoptera</taxon>
        <taxon>Hemiptera</taxon>
        <taxon>Sternorrhyncha</taxon>
        <taxon>Aphidomorpha</taxon>
        <taxon>Aphidoidea</taxon>
        <taxon>Aphididae</taxon>
        <taxon>Macrosiphini</taxon>
        <taxon>Macrosiphum</taxon>
    </lineage>
</organism>
<accession>A0AAV0WWR4</accession>
<gene>
    <name evidence="1" type="ORF">MEUPH1_LOCUS15336</name>
</gene>
<name>A0AAV0WWR4_9HEMI</name>
<sequence>MVGRKCSVPPSVLVDAILSFKDNVVSRDEKGDMKIAVATNPIWAEISAHLDNNISKSAIHTLVFKKPI</sequence>